<evidence type="ECO:0000313" key="2">
    <source>
        <dbReference type="EMBL" id="EIT86086.1"/>
    </source>
</evidence>
<keyword evidence="1" id="KW-0472">Membrane</keyword>
<proteinExistence type="predicted"/>
<keyword evidence="1" id="KW-1133">Transmembrane helix</keyword>
<feature type="transmembrane region" description="Helical" evidence="1">
    <location>
        <begin position="91"/>
        <end position="119"/>
    </location>
</feature>
<evidence type="ECO:0000256" key="1">
    <source>
        <dbReference type="SAM" id="Phobius"/>
    </source>
</evidence>
<dbReference type="Proteomes" id="UP000004080">
    <property type="component" value="Unassembled WGS sequence"/>
</dbReference>
<sequence length="684" mass="79640">MKLFFNMLAITFKEMQRQVFFWIILLGYLAYELMGLLNTAAPGDFLLSTSFLVQGGLLFFVFLGVLVIRLEDQHDLRTIYLTINKAFLINLCAKIIFGLIVSFVYSLLTYIVFFIYYIGKNFPLTHLYISAFYYTLLYFAFTFLIGYFLGLMIALIVKNKLVFPLTILIWLAIGPLNYVFLGDALKKFSRILNLGDPNPDGKYDSLYGFPIDSFYWYKHSVWILSLTLLLIIYLKLIHQLLKQRIFLIITLILSLLLGGNLYQLIRDWQVLKTGELSDQPREFEEQDYYSTYKKSAANHISVVPISYKIDLTIKQGVQANVYVKFLHNNHAGVKKVQMSLYHGFKVQKVKESGKALPFIQKKDSIIVTLPHKWKAKEYLKLNIKYEGHSSPLFYANERVVFLPYYFNWIPSVNTAPSFEIDSSGQLSRNNHQVNTDTIYSLTYKGRKLDYCNLTAKSNHQWDGTSRFGVTLLSGELQTKKREGTTLLFSGQSKGEFYAGFKKTITRIIESVNRDLGQQLQYPKTIAKLPLLSIAENKNDERAWYGEKLLLLDTPSDRWMLPDASFYPYILVPALTWKHENIQVRDRDYTEAFSTMYAYLYNKKMKISHEENVLTWYSEVKSQGVKKEVLLSLKRWLQTPGKEQEQLIFCKKWLQQMKQGKTAWEDVQKLLKLVKEGINNEHIVH</sequence>
<feature type="transmembrane region" description="Helical" evidence="1">
    <location>
        <begin position="245"/>
        <end position="265"/>
    </location>
</feature>
<feature type="transmembrane region" description="Helical" evidence="1">
    <location>
        <begin position="161"/>
        <end position="180"/>
    </location>
</feature>
<dbReference type="OrthoDB" id="2786532at2"/>
<name>I8J2W0_9BACL</name>
<dbReference type="EMBL" id="AKKV01000023">
    <property type="protein sequence ID" value="EIT86086.1"/>
    <property type="molecule type" value="Genomic_DNA"/>
</dbReference>
<gene>
    <name evidence="2" type="ORF">A374_07191</name>
</gene>
<dbReference type="PATRIC" id="fig|1196324.3.peg.1472"/>
<accession>I8J2W0</accession>
<feature type="transmembrane region" description="Helical" evidence="1">
    <location>
        <begin position="131"/>
        <end position="154"/>
    </location>
</feature>
<reference evidence="2 3" key="1">
    <citation type="journal article" date="2012" name="J. Bacteriol.">
        <title>Genome of Bacillus macauensis ZFHKF-1, a Long-Chain-Forming Bacterium.</title>
        <authorList>
            <person name="Cai L."/>
            <person name="Zhang T."/>
        </authorList>
    </citation>
    <scope>NUCLEOTIDE SEQUENCE [LARGE SCALE GENOMIC DNA]</scope>
    <source>
        <strain evidence="2 3">ZFHKF-1</strain>
    </source>
</reference>
<evidence type="ECO:0000313" key="3">
    <source>
        <dbReference type="Proteomes" id="UP000004080"/>
    </source>
</evidence>
<dbReference type="eggNOG" id="ENOG502Z89B">
    <property type="taxonomic scope" value="Bacteria"/>
</dbReference>
<keyword evidence="1" id="KW-0812">Transmembrane</keyword>
<comment type="caution">
    <text evidence="2">The sequence shown here is derived from an EMBL/GenBank/DDBJ whole genome shotgun (WGS) entry which is preliminary data.</text>
</comment>
<organism evidence="2 3">
    <name type="scientific">Fictibacillus macauensis ZFHKF-1</name>
    <dbReference type="NCBI Taxonomy" id="1196324"/>
    <lineage>
        <taxon>Bacteria</taxon>
        <taxon>Bacillati</taxon>
        <taxon>Bacillota</taxon>
        <taxon>Bacilli</taxon>
        <taxon>Bacillales</taxon>
        <taxon>Fictibacillaceae</taxon>
        <taxon>Fictibacillus</taxon>
    </lineage>
</organism>
<feature type="transmembrane region" description="Helical" evidence="1">
    <location>
        <begin position="20"/>
        <end position="39"/>
    </location>
</feature>
<dbReference type="AlphaFoldDB" id="I8J2W0"/>
<protein>
    <submittedName>
        <fullName evidence="2">Uncharacterized protein</fullName>
    </submittedName>
</protein>
<feature type="transmembrane region" description="Helical" evidence="1">
    <location>
        <begin position="214"/>
        <end position="233"/>
    </location>
</feature>
<keyword evidence="3" id="KW-1185">Reference proteome</keyword>
<dbReference type="STRING" id="1196324.A374_07191"/>
<dbReference type="RefSeq" id="WP_007201535.1">
    <property type="nucleotide sequence ID" value="NZ_AKKV01000023.1"/>
</dbReference>
<feature type="transmembrane region" description="Helical" evidence="1">
    <location>
        <begin position="51"/>
        <end position="70"/>
    </location>
</feature>